<dbReference type="PANTHER" id="PTHR35936:SF34">
    <property type="entry name" value="ABC TRANSPORTER EXTRACELLULAR-BINDING PROTEIN YCKB-RELATED"/>
    <property type="match status" value="1"/>
</dbReference>
<keyword evidence="5" id="KW-1185">Reference proteome</keyword>
<dbReference type="PANTHER" id="PTHR35936">
    <property type="entry name" value="MEMBRANE-BOUND LYTIC MUREIN TRANSGLYCOSYLASE F"/>
    <property type="match status" value="1"/>
</dbReference>
<comment type="caution">
    <text evidence="4">The sequence shown here is derived from an EMBL/GenBank/DDBJ whole genome shotgun (WGS) entry which is preliminary data.</text>
</comment>
<dbReference type="EMBL" id="JAODBU010000002">
    <property type="protein sequence ID" value="MCT7397618.1"/>
    <property type="molecule type" value="Genomic_DNA"/>
</dbReference>
<feature type="chain" id="PRO_5047372030" evidence="2">
    <location>
        <begin position="20"/>
        <end position="271"/>
    </location>
</feature>
<keyword evidence="1 2" id="KW-0732">Signal</keyword>
<name>A0ABT2LWF1_9FIRM</name>
<dbReference type="InterPro" id="IPR001638">
    <property type="entry name" value="Solute-binding_3/MltF_N"/>
</dbReference>
<protein>
    <submittedName>
        <fullName evidence="4">Amino acid ABC transporter substrate-binding protein</fullName>
    </submittedName>
</protein>
<evidence type="ECO:0000256" key="1">
    <source>
        <dbReference type="ARBA" id="ARBA00022729"/>
    </source>
</evidence>
<dbReference type="Proteomes" id="UP001431199">
    <property type="component" value="Unassembled WGS sequence"/>
</dbReference>
<dbReference type="Pfam" id="PF00497">
    <property type="entry name" value="SBP_bac_3"/>
    <property type="match status" value="1"/>
</dbReference>
<evidence type="ECO:0000313" key="4">
    <source>
        <dbReference type="EMBL" id="MCT7397618.1"/>
    </source>
</evidence>
<dbReference type="PROSITE" id="PS51257">
    <property type="entry name" value="PROKAR_LIPOPROTEIN"/>
    <property type="match status" value="1"/>
</dbReference>
<dbReference type="SUPFAM" id="SSF53850">
    <property type="entry name" value="Periplasmic binding protein-like II"/>
    <property type="match status" value="1"/>
</dbReference>
<gene>
    <name evidence="4" type="ORF">N5B56_00785</name>
</gene>
<dbReference type="Gene3D" id="3.40.190.10">
    <property type="entry name" value="Periplasmic binding protein-like II"/>
    <property type="match status" value="2"/>
</dbReference>
<evidence type="ECO:0000259" key="3">
    <source>
        <dbReference type="SMART" id="SM00062"/>
    </source>
</evidence>
<evidence type="ECO:0000256" key="2">
    <source>
        <dbReference type="SAM" id="SignalP"/>
    </source>
</evidence>
<dbReference type="SMART" id="SM00062">
    <property type="entry name" value="PBPb"/>
    <property type="match status" value="1"/>
</dbReference>
<sequence length="271" mass="29796">MRKLVALALSCAMVFSMTACGSKDNGSKDNGSKSDSGKTTFTVGFDAEYPPYGYMDDSGEYTGFDLELAQAVCDIEGWELVKTPIDWDSKDLELNNGNIDCIWNGFTMNGREDDYTWSDPYVNNEQVMIVAKDSGIKKLADLKDKYVGVQAGSAALGLLKEGGDQEDLAKTFADLQEYADYNTAFAELQAGTVDAVAMDIGVAKYQIESRDDGYEILDEKLNSEQYAIGFKKGNTELRDKVNADIKKLYEDGTVTKLAEKYGIDDMICLGE</sequence>
<organism evidence="4 5">
    <name type="scientific">Eubacterium album</name>
    <dbReference type="NCBI Taxonomy" id="2978477"/>
    <lineage>
        <taxon>Bacteria</taxon>
        <taxon>Bacillati</taxon>
        <taxon>Bacillota</taxon>
        <taxon>Clostridia</taxon>
        <taxon>Eubacteriales</taxon>
        <taxon>Eubacteriaceae</taxon>
        <taxon>Eubacterium</taxon>
    </lineage>
</organism>
<reference evidence="4" key="1">
    <citation type="submission" date="2022-09" db="EMBL/GenBank/DDBJ databases">
        <title>Eubacterium sp. LFL-14 isolated from human feces.</title>
        <authorList>
            <person name="Liu F."/>
        </authorList>
    </citation>
    <scope>NUCLEOTIDE SEQUENCE</scope>
    <source>
        <strain evidence="4">LFL-14</strain>
    </source>
</reference>
<feature type="domain" description="Solute-binding protein family 3/N-terminal" evidence="3">
    <location>
        <begin position="40"/>
        <end position="265"/>
    </location>
</feature>
<proteinExistence type="predicted"/>
<dbReference type="CDD" id="cd00996">
    <property type="entry name" value="PBP2_AatB_like"/>
    <property type="match status" value="1"/>
</dbReference>
<evidence type="ECO:0000313" key="5">
    <source>
        <dbReference type="Proteomes" id="UP001431199"/>
    </source>
</evidence>
<dbReference type="RefSeq" id="WP_147585725.1">
    <property type="nucleotide sequence ID" value="NZ_JAODBU010000002.1"/>
</dbReference>
<accession>A0ABT2LWF1</accession>
<feature type="signal peptide" evidence="2">
    <location>
        <begin position="1"/>
        <end position="19"/>
    </location>
</feature>